<proteinExistence type="predicted"/>
<dbReference type="Proteomes" id="UP000757232">
    <property type="component" value="Unassembled WGS sequence"/>
</dbReference>
<reference evidence="2" key="1">
    <citation type="submission" date="2016-06" db="EMBL/GenBank/DDBJ databases">
        <title>Draft Genome sequence of the fungus Inonotus baumii.</title>
        <authorList>
            <person name="Zhu H."/>
            <person name="Lin W."/>
        </authorList>
    </citation>
    <scope>NUCLEOTIDE SEQUENCE</scope>
    <source>
        <strain evidence="2">821</strain>
    </source>
</reference>
<dbReference type="Pfam" id="PF00650">
    <property type="entry name" value="CRAL_TRIO"/>
    <property type="match status" value="1"/>
</dbReference>
<dbReference type="PANTHER" id="PTHR45824">
    <property type="entry name" value="GH16843P"/>
    <property type="match status" value="1"/>
</dbReference>
<comment type="caution">
    <text evidence="2">The sequence shown here is derived from an EMBL/GenBank/DDBJ whole genome shotgun (WGS) entry which is preliminary data.</text>
</comment>
<dbReference type="InterPro" id="IPR036865">
    <property type="entry name" value="CRAL-TRIO_dom_sf"/>
</dbReference>
<dbReference type="PANTHER" id="PTHR45824:SF29">
    <property type="entry name" value="GH16843P"/>
    <property type="match status" value="1"/>
</dbReference>
<dbReference type="InterPro" id="IPR011074">
    <property type="entry name" value="CRAL/TRIO_N_dom"/>
</dbReference>
<evidence type="ECO:0000313" key="2">
    <source>
        <dbReference type="EMBL" id="OCB84668.1"/>
    </source>
</evidence>
<dbReference type="AlphaFoldDB" id="A0A9Q5HRI5"/>
<dbReference type="SMART" id="SM01100">
    <property type="entry name" value="CRAL_TRIO_N"/>
    <property type="match status" value="1"/>
</dbReference>
<dbReference type="InterPro" id="IPR001251">
    <property type="entry name" value="CRAL-TRIO_dom"/>
</dbReference>
<organism evidence="2 3">
    <name type="scientific">Sanghuangporus baumii</name>
    <name type="common">Phellinus baumii</name>
    <dbReference type="NCBI Taxonomy" id="108892"/>
    <lineage>
        <taxon>Eukaryota</taxon>
        <taxon>Fungi</taxon>
        <taxon>Dikarya</taxon>
        <taxon>Basidiomycota</taxon>
        <taxon>Agaricomycotina</taxon>
        <taxon>Agaricomycetes</taxon>
        <taxon>Hymenochaetales</taxon>
        <taxon>Hymenochaetaceae</taxon>
        <taxon>Sanghuangporus</taxon>
    </lineage>
</organism>
<feature type="domain" description="CRAL-TRIO" evidence="1">
    <location>
        <begin position="105"/>
        <end position="259"/>
    </location>
</feature>
<dbReference type="GO" id="GO:0008526">
    <property type="term" value="F:phosphatidylinositol transfer activity"/>
    <property type="evidence" value="ECO:0007669"/>
    <property type="project" value="TreeGrafter"/>
</dbReference>
<dbReference type="EMBL" id="LNZH02000214">
    <property type="protein sequence ID" value="OCB84668.1"/>
    <property type="molecule type" value="Genomic_DNA"/>
</dbReference>
<gene>
    <name evidence="2" type="ORF">A7U60_g8188</name>
</gene>
<dbReference type="OrthoDB" id="75724at2759"/>
<dbReference type="Pfam" id="PF03765">
    <property type="entry name" value="CRAL_TRIO_N"/>
    <property type="match status" value="1"/>
</dbReference>
<dbReference type="Gene3D" id="3.40.525.10">
    <property type="entry name" value="CRAL-TRIO lipid binding domain"/>
    <property type="match status" value="1"/>
</dbReference>
<name>A0A9Q5HRI5_SANBA</name>
<dbReference type="InterPro" id="IPR036273">
    <property type="entry name" value="CRAL/TRIO_N_dom_sf"/>
</dbReference>
<evidence type="ECO:0000259" key="1">
    <source>
        <dbReference type="PROSITE" id="PS50191"/>
    </source>
</evidence>
<sequence>MSIFAPLEVPTISANERLKEIKLTEEQEAKYAEVLAHFDKEVHKLLGEEKGELMDEEKMWLSKDCILRYLRASKWNVATAKHRIEDTLKWRREYGFYNETLSPENVEAEAVTGKEVLFGFDVQGRPAFYMIPSRQNTEESPRQLQYAVWMMERCIDLMGPGVETLDLLINFADKGKNPSFSTARTMLHYIQAHYPERLGLALIINVPMLVNAFFKLIMPFVDPVTRHKVKFNPRIIEDGFFTRDQIMKQWWGGDCDFEYVHEKYWPALVHMCGERRAKQMKRWKELGAKVGISEWDMKTGWDTTSNISVDPPAAIVNA</sequence>
<dbReference type="InterPro" id="IPR052578">
    <property type="entry name" value="PI_Transfer_CRAL-TRIO"/>
</dbReference>
<evidence type="ECO:0000313" key="3">
    <source>
        <dbReference type="Proteomes" id="UP000757232"/>
    </source>
</evidence>
<dbReference type="SUPFAM" id="SSF52087">
    <property type="entry name" value="CRAL/TRIO domain"/>
    <property type="match status" value="1"/>
</dbReference>
<dbReference type="SUPFAM" id="SSF46938">
    <property type="entry name" value="CRAL/TRIO N-terminal domain"/>
    <property type="match status" value="1"/>
</dbReference>
<dbReference type="SMART" id="SM00516">
    <property type="entry name" value="SEC14"/>
    <property type="match status" value="1"/>
</dbReference>
<dbReference type="PROSITE" id="PS50191">
    <property type="entry name" value="CRAL_TRIO"/>
    <property type="match status" value="1"/>
</dbReference>
<dbReference type="CDD" id="cd00170">
    <property type="entry name" value="SEC14"/>
    <property type="match status" value="1"/>
</dbReference>
<protein>
    <submittedName>
        <fullName evidence="2">CRAL/TRIO domain-containing protein</fullName>
    </submittedName>
</protein>
<keyword evidence="3" id="KW-1185">Reference proteome</keyword>
<accession>A0A9Q5HRI5</accession>